<dbReference type="PROSITE" id="PS00216">
    <property type="entry name" value="SUGAR_TRANSPORT_1"/>
    <property type="match status" value="1"/>
</dbReference>
<dbReference type="GO" id="GO:0005366">
    <property type="term" value="F:myo-inositol:proton symporter activity"/>
    <property type="evidence" value="ECO:0007669"/>
    <property type="project" value="TreeGrafter"/>
</dbReference>
<comment type="similarity">
    <text evidence="2">Belongs to the major facilitator superfamily. Sugar transporter (TC 2.A.1.1) family.</text>
</comment>
<proteinExistence type="inferred from homology"/>
<dbReference type="GO" id="GO:0016324">
    <property type="term" value="C:apical plasma membrane"/>
    <property type="evidence" value="ECO:0007669"/>
    <property type="project" value="TreeGrafter"/>
</dbReference>
<keyword evidence="5 7" id="KW-1133">Transmembrane helix</keyword>
<evidence type="ECO:0000259" key="8">
    <source>
        <dbReference type="PROSITE" id="PS50850"/>
    </source>
</evidence>
<keyword evidence="4 7" id="KW-0812">Transmembrane</keyword>
<dbReference type="InterPro" id="IPR020846">
    <property type="entry name" value="MFS_dom"/>
</dbReference>
<evidence type="ECO:0000313" key="9">
    <source>
        <dbReference type="EMBL" id="VDK31273.1"/>
    </source>
</evidence>
<dbReference type="InterPro" id="IPR005829">
    <property type="entry name" value="Sugar_transporter_CS"/>
</dbReference>
<keyword evidence="6 7" id="KW-0472">Membrane</keyword>
<evidence type="ECO:0000256" key="3">
    <source>
        <dbReference type="ARBA" id="ARBA00022448"/>
    </source>
</evidence>
<feature type="transmembrane region" description="Helical" evidence="7">
    <location>
        <begin position="72"/>
        <end position="93"/>
    </location>
</feature>
<dbReference type="OrthoDB" id="4142200at2759"/>
<keyword evidence="10" id="KW-1185">Reference proteome</keyword>
<evidence type="ECO:0000256" key="1">
    <source>
        <dbReference type="ARBA" id="ARBA00004141"/>
    </source>
</evidence>
<dbReference type="Proteomes" id="UP000271098">
    <property type="component" value="Unassembled WGS sequence"/>
</dbReference>
<evidence type="ECO:0000256" key="2">
    <source>
        <dbReference type="ARBA" id="ARBA00010992"/>
    </source>
</evidence>
<dbReference type="InterPro" id="IPR036259">
    <property type="entry name" value="MFS_trans_sf"/>
</dbReference>
<sequence length="143" mass="15216">MSSISVSWNEKLGKWYITSCDGKYYRAAAVGALFAGLASDKLGRRPVIIAASFVFTVGAVVCAAAVNKIILLIGRILLGLAIGFASMIVPVYVSEAAPYYIRGALMTSFQLMITFGLFASNILAGLLPHFCSSVNLESKNQGK</sequence>
<evidence type="ECO:0000313" key="10">
    <source>
        <dbReference type="Proteomes" id="UP000271098"/>
    </source>
</evidence>
<dbReference type="PANTHER" id="PTHR48020">
    <property type="entry name" value="PROTON MYO-INOSITOL COTRANSPORTER"/>
    <property type="match status" value="1"/>
</dbReference>
<keyword evidence="3" id="KW-0813">Transport</keyword>
<dbReference type="Gene3D" id="1.20.1250.20">
    <property type="entry name" value="MFS general substrate transporter like domains"/>
    <property type="match status" value="1"/>
</dbReference>
<protein>
    <submittedName>
        <fullName evidence="11">MFS domain-containing protein</fullName>
    </submittedName>
</protein>
<feature type="transmembrane region" description="Helical" evidence="7">
    <location>
        <begin position="47"/>
        <end position="66"/>
    </location>
</feature>
<dbReference type="InterPro" id="IPR050814">
    <property type="entry name" value="Myo-inositol_Transporter"/>
</dbReference>
<evidence type="ECO:0000256" key="6">
    <source>
        <dbReference type="ARBA" id="ARBA00023136"/>
    </source>
</evidence>
<evidence type="ECO:0000256" key="5">
    <source>
        <dbReference type="ARBA" id="ARBA00022989"/>
    </source>
</evidence>
<evidence type="ECO:0000313" key="11">
    <source>
        <dbReference type="WBParaSite" id="GPUH_0000193701-mRNA-1"/>
    </source>
</evidence>
<feature type="domain" description="Major facilitator superfamily (MFS) profile" evidence="8">
    <location>
        <begin position="1"/>
        <end position="143"/>
    </location>
</feature>
<dbReference type="PROSITE" id="PS00217">
    <property type="entry name" value="SUGAR_TRANSPORT_2"/>
    <property type="match status" value="1"/>
</dbReference>
<dbReference type="InterPro" id="IPR005828">
    <property type="entry name" value="MFS_sugar_transport-like"/>
</dbReference>
<dbReference type="AlphaFoldDB" id="A0A183CZP1"/>
<dbReference type="EMBL" id="UYRT01002642">
    <property type="protein sequence ID" value="VDK31273.1"/>
    <property type="molecule type" value="Genomic_DNA"/>
</dbReference>
<reference evidence="11" key="1">
    <citation type="submission" date="2016-06" db="UniProtKB">
        <authorList>
            <consortium name="WormBaseParasite"/>
        </authorList>
    </citation>
    <scope>IDENTIFICATION</scope>
</reference>
<name>A0A183CZP1_9BILA</name>
<dbReference type="Pfam" id="PF00083">
    <property type="entry name" value="Sugar_tr"/>
    <property type="match status" value="1"/>
</dbReference>
<feature type="transmembrane region" description="Helical" evidence="7">
    <location>
        <begin position="105"/>
        <end position="127"/>
    </location>
</feature>
<organism evidence="11">
    <name type="scientific">Gongylonema pulchrum</name>
    <dbReference type="NCBI Taxonomy" id="637853"/>
    <lineage>
        <taxon>Eukaryota</taxon>
        <taxon>Metazoa</taxon>
        <taxon>Ecdysozoa</taxon>
        <taxon>Nematoda</taxon>
        <taxon>Chromadorea</taxon>
        <taxon>Rhabditida</taxon>
        <taxon>Spirurina</taxon>
        <taxon>Spiruromorpha</taxon>
        <taxon>Spiruroidea</taxon>
        <taxon>Gongylonematidae</taxon>
        <taxon>Gongylonema</taxon>
    </lineage>
</organism>
<reference evidence="9 10" key="2">
    <citation type="submission" date="2018-11" db="EMBL/GenBank/DDBJ databases">
        <authorList>
            <consortium name="Pathogen Informatics"/>
        </authorList>
    </citation>
    <scope>NUCLEOTIDE SEQUENCE [LARGE SCALE GENOMIC DNA]</scope>
</reference>
<dbReference type="WBParaSite" id="GPUH_0000193701-mRNA-1">
    <property type="protein sequence ID" value="GPUH_0000193701-mRNA-1"/>
    <property type="gene ID" value="GPUH_0000193701"/>
</dbReference>
<dbReference type="PANTHER" id="PTHR48020:SF12">
    <property type="entry name" value="PROTON MYO-INOSITOL COTRANSPORTER"/>
    <property type="match status" value="1"/>
</dbReference>
<gene>
    <name evidence="9" type="ORF">GPUH_LOCUS1934</name>
</gene>
<dbReference type="PROSITE" id="PS50850">
    <property type="entry name" value="MFS"/>
    <property type="match status" value="1"/>
</dbReference>
<evidence type="ECO:0000256" key="7">
    <source>
        <dbReference type="SAM" id="Phobius"/>
    </source>
</evidence>
<evidence type="ECO:0000256" key="4">
    <source>
        <dbReference type="ARBA" id="ARBA00022692"/>
    </source>
</evidence>
<dbReference type="SUPFAM" id="SSF103473">
    <property type="entry name" value="MFS general substrate transporter"/>
    <property type="match status" value="1"/>
</dbReference>
<comment type="subcellular location">
    <subcellularLocation>
        <location evidence="1">Membrane</location>
        <topology evidence="1">Multi-pass membrane protein</topology>
    </subcellularLocation>
</comment>
<accession>A0A183CZP1</accession>